<dbReference type="AlphaFoldDB" id="A0A9D1IZA7"/>
<gene>
    <name evidence="9 10" type="primary">secE</name>
    <name evidence="10" type="ORF">IAD36_07260</name>
</gene>
<dbReference type="GO" id="GO:0009306">
    <property type="term" value="P:protein secretion"/>
    <property type="evidence" value="ECO:0007669"/>
    <property type="project" value="UniProtKB-UniRule"/>
</dbReference>
<dbReference type="InterPro" id="IPR001901">
    <property type="entry name" value="Translocase_SecE/Sec61-g"/>
</dbReference>
<evidence type="ECO:0000256" key="8">
    <source>
        <dbReference type="ARBA" id="ARBA00023136"/>
    </source>
</evidence>
<evidence type="ECO:0000256" key="7">
    <source>
        <dbReference type="ARBA" id="ARBA00023010"/>
    </source>
</evidence>
<dbReference type="InterPro" id="IPR038379">
    <property type="entry name" value="SecE_sf"/>
</dbReference>
<evidence type="ECO:0000256" key="4">
    <source>
        <dbReference type="ARBA" id="ARBA00022692"/>
    </source>
</evidence>
<comment type="similarity">
    <text evidence="9">Belongs to the SecE/SEC61-gamma family.</text>
</comment>
<comment type="caution">
    <text evidence="10">The sequence shown here is derived from an EMBL/GenBank/DDBJ whole genome shotgun (WGS) entry which is preliminary data.</text>
</comment>
<keyword evidence="8 9" id="KW-0472">Membrane</keyword>
<comment type="subunit">
    <text evidence="9">Component of the Sec protein translocase complex. Heterotrimer consisting of SecY, SecE and SecG subunits. The heterotrimers can form oligomers, although 1 heterotrimer is thought to be able to translocate proteins. Interacts with the ribosome. Interacts with SecDF, and other proteins may be involved. Interacts with SecA.</text>
</comment>
<keyword evidence="2 9" id="KW-0813">Transport</keyword>
<comment type="subcellular location">
    <subcellularLocation>
        <location evidence="9">Cell membrane</location>
        <topology evidence="9">Single-pass membrane protein</topology>
    </subcellularLocation>
    <subcellularLocation>
        <location evidence="1">Membrane</location>
    </subcellularLocation>
</comment>
<dbReference type="PANTHER" id="PTHR33910:SF1">
    <property type="entry name" value="PROTEIN TRANSLOCASE SUBUNIT SECE"/>
    <property type="match status" value="1"/>
</dbReference>
<dbReference type="GO" id="GO:0043952">
    <property type="term" value="P:protein transport by the Sec complex"/>
    <property type="evidence" value="ECO:0007669"/>
    <property type="project" value="UniProtKB-UniRule"/>
</dbReference>
<reference evidence="10" key="2">
    <citation type="journal article" date="2021" name="PeerJ">
        <title>Extensive microbial diversity within the chicken gut microbiome revealed by metagenomics and culture.</title>
        <authorList>
            <person name="Gilroy R."/>
            <person name="Ravi A."/>
            <person name="Getino M."/>
            <person name="Pursley I."/>
            <person name="Horton D.L."/>
            <person name="Alikhan N.F."/>
            <person name="Baker D."/>
            <person name="Gharbi K."/>
            <person name="Hall N."/>
            <person name="Watson M."/>
            <person name="Adriaenssens E.M."/>
            <person name="Foster-Nyarko E."/>
            <person name="Jarju S."/>
            <person name="Secka A."/>
            <person name="Antonio M."/>
            <person name="Oren A."/>
            <person name="Chaudhuri R.R."/>
            <person name="La Ragione R."/>
            <person name="Hildebrand F."/>
            <person name="Pallen M.J."/>
        </authorList>
    </citation>
    <scope>NUCLEOTIDE SEQUENCE</scope>
    <source>
        <strain evidence="10">ChiGjej3B3-7149</strain>
    </source>
</reference>
<keyword evidence="3 9" id="KW-1003">Cell membrane</keyword>
<evidence type="ECO:0000313" key="10">
    <source>
        <dbReference type="EMBL" id="HIR55371.1"/>
    </source>
</evidence>
<dbReference type="GO" id="GO:0005886">
    <property type="term" value="C:plasma membrane"/>
    <property type="evidence" value="ECO:0007669"/>
    <property type="project" value="UniProtKB-SubCell"/>
</dbReference>
<reference evidence="10" key="1">
    <citation type="submission" date="2020-10" db="EMBL/GenBank/DDBJ databases">
        <authorList>
            <person name="Gilroy R."/>
        </authorList>
    </citation>
    <scope>NUCLEOTIDE SEQUENCE</scope>
    <source>
        <strain evidence="10">ChiGjej3B3-7149</strain>
    </source>
</reference>
<keyword evidence="5 9" id="KW-0653">Protein transport</keyword>
<dbReference type="GO" id="GO:0065002">
    <property type="term" value="P:intracellular protein transmembrane transport"/>
    <property type="evidence" value="ECO:0007669"/>
    <property type="project" value="UniProtKB-UniRule"/>
</dbReference>
<accession>A0A9D1IZA7</accession>
<evidence type="ECO:0000256" key="6">
    <source>
        <dbReference type="ARBA" id="ARBA00022989"/>
    </source>
</evidence>
<dbReference type="EMBL" id="DVHH01000173">
    <property type="protein sequence ID" value="HIR55371.1"/>
    <property type="molecule type" value="Genomic_DNA"/>
</dbReference>
<keyword evidence="4 9" id="KW-0812">Transmembrane</keyword>
<evidence type="ECO:0000256" key="9">
    <source>
        <dbReference type="HAMAP-Rule" id="MF_00422"/>
    </source>
</evidence>
<evidence type="ECO:0000256" key="3">
    <source>
        <dbReference type="ARBA" id="ARBA00022475"/>
    </source>
</evidence>
<dbReference type="InterPro" id="IPR005807">
    <property type="entry name" value="SecE_bac"/>
</dbReference>
<sequence length="89" mass="9857">MAEENKSTAPVKVSTNAVKKNEGKLPFGKRVAKWFREMRSEARKVIWPTPKQTLNNTAVALGMMVVSALVLWGFDTLAKLGVQTLIDLV</sequence>
<dbReference type="HAMAP" id="MF_00422">
    <property type="entry name" value="SecE"/>
    <property type="match status" value="1"/>
</dbReference>
<keyword evidence="6 9" id="KW-1133">Transmembrane helix</keyword>
<dbReference type="GO" id="GO:0008320">
    <property type="term" value="F:protein transmembrane transporter activity"/>
    <property type="evidence" value="ECO:0007669"/>
    <property type="project" value="UniProtKB-UniRule"/>
</dbReference>
<dbReference type="GO" id="GO:0006605">
    <property type="term" value="P:protein targeting"/>
    <property type="evidence" value="ECO:0007669"/>
    <property type="project" value="UniProtKB-UniRule"/>
</dbReference>
<organism evidence="10 11">
    <name type="scientific">Candidatus Scatomorpha intestinigallinarum</name>
    <dbReference type="NCBI Taxonomy" id="2840923"/>
    <lineage>
        <taxon>Bacteria</taxon>
        <taxon>Bacillati</taxon>
        <taxon>Bacillota</taxon>
        <taxon>Clostridia</taxon>
        <taxon>Eubacteriales</taxon>
        <taxon>Candidatus Scatomorpha</taxon>
    </lineage>
</organism>
<evidence type="ECO:0000256" key="2">
    <source>
        <dbReference type="ARBA" id="ARBA00022448"/>
    </source>
</evidence>
<feature type="transmembrane region" description="Helical" evidence="9">
    <location>
        <begin position="53"/>
        <end position="74"/>
    </location>
</feature>
<name>A0A9D1IZA7_9FIRM</name>
<dbReference type="PRINTS" id="PR01650">
    <property type="entry name" value="SECETRNLCASE"/>
</dbReference>
<dbReference type="NCBIfam" id="TIGR00964">
    <property type="entry name" value="secE_bact"/>
    <property type="match status" value="1"/>
</dbReference>
<protein>
    <recommendedName>
        <fullName evidence="9">Protein translocase subunit SecE</fullName>
    </recommendedName>
</protein>
<dbReference type="PANTHER" id="PTHR33910">
    <property type="entry name" value="PROTEIN TRANSLOCASE SUBUNIT SECE"/>
    <property type="match status" value="1"/>
</dbReference>
<evidence type="ECO:0000313" key="11">
    <source>
        <dbReference type="Proteomes" id="UP000824238"/>
    </source>
</evidence>
<evidence type="ECO:0000256" key="5">
    <source>
        <dbReference type="ARBA" id="ARBA00022927"/>
    </source>
</evidence>
<comment type="function">
    <text evidence="9">Essential subunit of the Sec protein translocation channel SecYEG. Clamps together the 2 halves of SecY. May contact the channel plug during translocation.</text>
</comment>
<dbReference type="Gene3D" id="1.20.5.1030">
    <property type="entry name" value="Preprotein translocase secy subunit"/>
    <property type="match status" value="1"/>
</dbReference>
<evidence type="ECO:0000256" key="1">
    <source>
        <dbReference type="ARBA" id="ARBA00004370"/>
    </source>
</evidence>
<proteinExistence type="inferred from homology"/>
<dbReference type="Pfam" id="PF00584">
    <property type="entry name" value="SecE"/>
    <property type="match status" value="1"/>
</dbReference>
<dbReference type="Proteomes" id="UP000824238">
    <property type="component" value="Unassembled WGS sequence"/>
</dbReference>
<keyword evidence="7 9" id="KW-0811">Translocation</keyword>